<dbReference type="Proteomes" id="UP001220238">
    <property type="component" value="Chromosome"/>
</dbReference>
<evidence type="ECO:0000256" key="2">
    <source>
        <dbReference type="ARBA" id="ARBA00023186"/>
    </source>
</evidence>
<dbReference type="PANTHER" id="PTHR33620:SF1">
    <property type="entry name" value="UREASE ACCESSORY PROTEIN F"/>
    <property type="match status" value="1"/>
</dbReference>
<accession>A0AB38XWP5</accession>
<dbReference type="GO" id="GO:0016151">
    <property type="term" value="F:nickel cation binding"/>
    <property type="evidence" value="ECO:0007669"/>
    <property type="project" value="UniProtKB-UniRule"/>
</dbReference>
<proteinExistence type="inferred from homology"/>
<dbReference type="Pfam" id="PF01730">
    <property type="entry name" value="UreF"/>
    <property type="match status" value="1"/>
</dbReference>
<name>A0AB38XWP5_CORAY</name>
<keyword evidence="1 3" id="KW-0996">Nickel insertion</keyword>
<dbReference type="PANTHER" id="PTHR33620">
    <property type="entry name" value="UREASE ACCESSORY PROTEIN F"/>
    <property type="match status" value="1"/>
</dbReference>
<dbReference type="HAMAP" id="MF_01385">
    <property type="entry name" value="UreF"/>
    <property type="match status" value="1"/>
</dbReference>
<dbReference type="EMBL" id="CP120206">
    <property type="protein sequence ID" value="WET44544.1"/>
    <property type="molecule type" value="Genomic_DNA"/>
</dbReference>
<comment type="subcellular location">
    <subcellularLocation>
        <location evidence="3">Cytoplasm</location>
    </subcellularLocation>
</comment>
<comment type="subunit">
    <text evidence="3">UreD, UreF and UreG form a complex that acts as a GTP-hydrolysis-dependent molecular chaperone, activating the urease apoprotein by helping to assemble the nickel containing metallocenter of UreC. The UreE protein probably delivers the nickel.</text>
</comment>
<dbReference type="Gene3D" id="1.10.4190.10">
    <property type="entry name" value="Urease accessory protein UreF"/>
    <property type="match status" value="1"/>
</dbReference>
<dbReference type="PIRSF" id="PIRSF009467">
    <property type="entry name" value="Ureas_acces_UreF"/>
    <property type="match status" value="1"/>
</dbReference>
<keyword evidence="2 3" id="KW-0143">Chaperone</keyword>
<reference evidence="4" key="1">
    <citation type="submission" date="2023-03" db="EMBL/GenBank/DDBJ databases">
        <title>Corynebacterium amycolatum SB-1.</title>
        <authorList>
            <person name="Jo H."/>
        </authorList>
    </citation>
    <scope>NUCLEOTIDE SEQUENCE</scope>
    <source>
        <strain evidence="4">SB-1</strain>
    </source>
</reference>
<comment type="similarity">
    <text evidence="3">Belongs to the UreF family.</text>
</comment>
<dbReference type="InterPro" id="IPR002639">
    <property type="entry name" value="UreF"/>
</dbReference>
<gene>
    <name evidence="3" type="primary">ureF</name>
    <name evidence="4" type="ORF">P2W56_03685</name>
</gene>
<dbReference type="RefSeq" id="WP_038627626.1">
    <property type="nucleotide sequence ID" value="NZ_CP046975.1"/>
</dbReference>
<evidence type="ECO:0000256" key="1">
    <source>
        <dbReference type="ARBA" id="ARBA00022988"/>
    </source>
</evidence>
<comment type="function">
    <text evidence="3">Required for maturation of urease via the functional incorporation of the urease nickel metallocenter.</text>
</comment>
<organism evidence="4 5">
    <name type="scientific">Corynebacterium amycolatum</name>
    <dbReference type="NCBI Taxonomy" id="43765"/>
    <lineage>
        <taxon>Bacteria</taxon>
        <taxon>Bacillati</taxon>
        <taxon>Actinomycetota</taxon>
        <taxon>Actinomycetes</taxon>
        <taxon>Mycobacteriales</taxon>
        <taxon>Corynebacteriaceae</taxon>
        <taxon>Corynebacterium</taxon>
    </lineage>
</organism>
<dbReference type="AlphaFoldDB" id="A0AB38XWP5"/>
<keyword evidence="3" id="KW-0963">Cytoplasm</keyword>
<evidence type="ECO:0000313" key="5">
    <source>
        <dbReference type="Proteomes" id="UP001220238"/>
    </source>
</evidence>
<evidence type="ECO:0000256" key="3">
    <source>
        <dbReference type="HAMAP-Rule" id="MF_01385"/>
    </source>
</evidence>
<dbReference type="GeneID" id="92767596"/>
<sequence length="235" mass="25235">MSLTSSFYQALQWSDTAFPSGRYTLSHGLEGLVAEGIVGKRDEAALATVAEDMLRYSFAPVDLAAHFRTWEQDSVAGIMRIDAMVHAARPTFSQRRGSVRVGKQMLFMARELGLDDDTLRAYSKAVSSPDASSRLAYGHSPVVMALIHRSAGLDSDEAAQAEAFGFVSAVASAAVRLQVADFVGAQRLIRQLAPVVTEVVETSRTIGTDDIGACTPLLDIASARHETAAARLFIT</sequence>
<protein>
    <recommendedName>
        <fullName evidence="3">Urease accessory protein UreF</fullName>
    </recommendedName>
</protein>
<dbReference type="InterPro" id="IPR038277">
    <property type="entry name" value="UreF_sf"/>
</dbReference>
<evidence type="ECO:0000313" key="4">
    <source>
        <dbReference type="EMBL" id="WET44544.1"/>
    </source>
</evidence>
<dbReference type="GO" id="GO:0005737">
    <property type="term" value="C:cytoplasm"/>
    <property type="evidence" value="ECO:0007669"/>
    <property type="project" value="UniProtKB-SubCell"/>
</dbReference>